<organism evidence="13 14">
    <name type="scientific">Allopusillimonas soli</name>
    <dbReference type="NCBI Taxonomy" id="659016"/>
    <lineage>
        <taxon>Bacteria</taxon>
        <taxon>Pseudomonadati</taxon>
        <taxon>Pseudomonadota</taxon>
        <taxon>Betaproteobacteria</taxon>
        <taxon>Burkholderiales</taxon>
        <taxon>Alcaligenaceae</taxon>
        <taxon>Allopusillimonas</taxon>
    </lineage>
</organism>
<comment type="catalytic activity">
    <reaction evidence="6">
        <text>3-sulfinopropanoyl-CoA + H2O = propanoyl-CoA + sulfite + H(+)</text>
        <dbReference type="Rhea" id="RHEA:41624"/>
        <dbReference type="ChEBI" id="CHEBI:15377"/>
        <dbReference type="ChEBI" id="CHEBI:15378"/>
        <dbReference type="ChEBI" id="CHEBI:17359"/>
        <dbReference type="ChEBI" id="CHEBI:57392"/>
        <dbReference type="ChEBI" id="CHEBI:78349"/>
        <dbReference type="EC" id="3.13.1.4"/>
    </reaction>
    <physiologicalReaction direction="left-to-right" evidence="6">
        <dbReference type="Rhea" id="RHEA:41625"/>
    </physiologicalReaction>
</comment>
<evidence type="ECO:0000259" key="12">
    <source>
        <dbReference type="Pfam" id="PF02771"/>
    </source>
</evidence>
<dbReference type="PANTHER" id="PTHR43884">
    <property type="entry name" value="ACYL-COA DEHYDROGENASE"/>
    <property type="match status" value="1"/>
</dbReference>
<dbReference type="FunFam" id="1.20.140.10:FF:000004">
    <property type="entry name" value="Acyl-CoA dehydrogenase FadE25"/>
    <property type="match status" value="1"/>
</dbReference>
<keyword evidence="5" id="KW-0274">FAD</keyword>
<dbReference type="InterPro" id="IPR006091">
    <property type="entry name" value="Acyl-CoA_Oxase/DH_mid-dom"/>
</dbReference>
<dbReference type="SUPFAM" id="SSF56645">
    <property type="entry name" value="Acyl-CoA dehydrogenase NM domain-like"/>
    <property type="match status" value="1"/>
</dbReference>
<dbReference type="Pfam" id="PF02771">
    <property type="entry name" value="Acyl-CoA_dh_N"/>
    <property type="match status" value="1"/>
</dbReference>
<evidence type="ECO:0000256" key="3">
    <source>
        <dbReference type="ARBA" id="ARBA00022630"/>
    </source>
</evidence>
<evidence type="ECO:0000259" key="11">
    <source>
        <dbReference type="Pfam" id="PF02770"/>
    </source>
</evidence>
<dbReference type="PROSITE" id="PS00072">
    <property type="entry name" value="ACYL_COA_DH_1"/>
    <property type="match status" value="1"/>
</dbReference>
<dbReference type="AlphaFoldDB" id="A0A853FC94"/>
<dbReference type="EC" id="3.13.1.4" evidence="7"/>
<name>A0A853FC94_9BURK</name>
<keyword evidence="3" id="KW-0285">Flavoprotein</keyword>
<dbReference type="InterPro" id="IPR009075">
    <property type="entry name" value="AcylCo_DH/oxidase_C"/>
</dbReference>
<dbReference type="Gene3D" id="1.20.140.10">
    <property type="entry name" value="Butyryl-CoA Dehydrogenase, subunit A, domain 3"/>
    <property type="match status" value="1"/>
</dbReference>
<evidence type="ECO:0000259" key="10">
    <source>
        <dbReference type="Pfam" id="PF00441"/>
    </source>
</evidence>
<dbReference type="InterPro" id="IPR036250">
    <property type="entry name" value="AcylCo_DH-like_C"/>
</dbReference>
<proteinExistence type="inferred from homology"/>
<dbReference type="InterPro" id="IPR013786">
    <property type="entry name" value="AcylCoA_DH/ox_N"/>
</dbReference>
<dbReference type="Gene3D" id="1.10.540.10">
    <property type="entry name" value="Acyl-CoA dehydrogenase/oxidase, N-terminal domain"/>
    <property type="match status" value="1"/>
</dbReference>
<dbReference type="EMBL" id="JACCEW010000005">
    <property type="protein sequence ID" value="NYT38434.1"/>
    <property type="molecule type" value="Genomic_DNA"/>
</dbReference>
<feature type="domain" description="Acyl-CoA dehydrogenase/oxidase N-terminal" evidence="12">
    <location>
        <begin position="19"/>
        <end position="130"/>
    </location>
</feature>
<keyword evidence="4" id="KW-0378">Hydrolase</keyword>
<reference evidence="13 14" key="1">
    <citation type="submission" date="2020-07" db="EMBL/GenBank/DDBJ databases">
        <title>Taxonomic revisions and descriptions of new bacterial species based on genomic comparisons in the high-G+C-content subgroup of the family Alcaligenaceae.</title>
        <authorList>
            <person name="Szabo A."/>
            <person name="Felfoldi T."/>
        </authorList>
    </citation>
    <scope>NUCLEOTIDE SEQUENCE [LARGE SCALE GENOMIC DNA]</scope>
    <source>
        <strain evidence="13 14">DSM 25264</strain>
    </source>
</reference>
<comment type="cofactor">
    <cofactor evidence="1">
        <name>FAD</name>
        <dbReference type="ChEBI" id="CHEBI:57692"/>
    </cofactor>
</comment>
<dbReference type="OrthoDB" id="7807987at2"/>
<evidence type="ECO:0000256" key="5">
    <source>
        <dbReference type="ARBA" id="ARBA00022827"/>
    </source>
</evidence>
<dbReference type="InterPro" id="IPR009100">
    <property type="entry name" value="AcylCoA_DH/oxidase_NM_dom_sf"/>
</dbReference>
<evidence type="ECO:0000313" key="13">
    <source>
        <dbReference type="EMBL" id="NYT38434.1"/>
    </source>
</evidence>
<dbReference type="Gene3D" id="2.40.110.10">
    <property type="entry name" value="Butyryl-CoA Dehydrogenase, subunit A, domain 2"/>
    <property type="match status" value="1"/>
</dbReference>
<dbReference type="GO" id="GO:0050660">
    <property type="term" value="F:flavin adenine dinucleotide binding"/>
    <property type="evidence" value="ECO:0007669"/>
    <property type="project" value="InterPro"/>
</dbReference>
<dbReference type="RefSeq" id="WP_129970195.1">
    <property type="nucleotide sequence ID" value="NZ_JACCEW010000005.1"/>
</dbReference>
<dbReference type="InterPro" id="IPR046373">
    <property type="entry name" value="Acyl-CoA_Oxase/DH_mid-dom_sf"/>
</dbReference>
<dbReference type="Pfam" id="PF00441">
    <property type="entry name" value="Acyl-CoA_dh_1"/>
    <property type="match status" value="1"/>
</dbReference>
<gene>
    <name evidence="13" type="ORF">H0A68_16245</name>
</gene>
<dbReference type="SUPFAM" id="SSF47203">
    <property type="entry name" value="Acyl-CoA dehydrogenase C-terminal domain-like"/>
    <property type="match status" value="1"/>
</dbReference>
<accession>A0A853FC94</accession>
<evidence type="ECO:0000256" key="7">
    <source>
        <dbReference type="ARBA" id="ARBA00066461"/>
    </source>
</evidence>
<dbReference type="InterPro" id="IPR037069">
    <property type="entry name" value="AcylCoA_DH/ox_N_sf"/>
</dbReference>
<evidence type="ECO:0000256" key="8">
    <source>
        <dbReference type="ARBA" id="ARBA00068311"/>
    </source>
</evidence>
<dbReference type="GO" id="GO:0003995">
    <property type="term" value="F:acyl-CoA dehydrogenase activity"/>
    <property type="evidence" value="ECO:0007669"/>
    <property type="project" value="InterPro"/>
</dbReference>
<dbReference type="PANTHER" id="PTHR43884:SF12">
    <property type="entry name" value="ISOVALERYL-COA DEHYDROGENASE, MITOCHONDRIAL-RELATED"/>
    <property type="match status" value="1"/>
</dbReference>
<keyword evidence="14" id="KW-1185">Reference proteome</keyword>
<sequence>MNKSKKERLFGDHFRQGLTEAEQALIEQVRELCREHIGPNAAAVAQEDRFSWDTFHLLARSGVLATAFPKKYGGSEARQVVRIRILEELGRTCSTAASMVTGADLSTRAIVAGASERLKEQLLPQLCTGKTQCAFALTEPGAGSDVRGIQTKVHKEGSRYVISGSKKFITRASTADWFVVIGRLTESDAKFVALIVPRDAPGLTISEDEPKLGWYGVPIASLELRDVAIANTHRLGEEGDGFNLAQDALLRARIGHAGMALGRAMGALEIASSYVVERQVSGKRLSEHQGVQWMLAEMVVQVEATRALLTLTAEKYDREAPDVALFASMVKLQATDLCMKVVTDALQLTGGRGFLKAFPLERFFRDAKLNQIGEGSSEVHKTIIGRDIVRRAVAAERHPCLKPGPLVDY</sequence>
<evidence type="ECO:0000256" key="4">
    <source>
        <dbReference type="ARBA" id="ARBA00022801"/>
    </source>
</evidence>
<evidence type="ECO:0000313" key="14">
    <source>
        <dbReference type="Proteomes" id="UP000580517"/>
    </source>
</evidence>
<dbReference type="InterPro" id="IPR006089">
    <property type="entry name" value="Acyl-CoA_DH_CS"/>
</dbReference>
<evidence type="ECO:0000256" key="9">
    <source>
        <dbReference type="ARBA" id="ARBA00075603"/>
    </source>
</evidence>
<comment type="caution">
    <text evidence="13">The sequence shown here is derived from an EMBL/GenBank/DDBJ whole genome shotgun (WGS) entry which is preliminary data.</text>
</comment>
<dbReference type="GO" id="GO:0016787">
    <property type="term" value="F:hydrolase activity"/>
    <property type="evidence" value="ECO:0007669"/>
    <property type="project" value="UniProtKB-KW"/>
</dbReference>
<dbReference type="Proteomes" id="UP000580517">
    <property type="component" value="Unassembled WGS sequence"/>
</dbReference>
<dbReference type="Pfam" id="PF02770">
    <property type="entry name" value="Acyl-CoA_dh_M"/>
    <property type="match status" value="1"/>
</dbReference>
<feature type="domain" description="Acyl-CoA dehydrogenase/oxidase C-terminal" evidence="10">
    <location>
        <begin position="239"/>
        <end position="388"/>
    </location>
</feature>
<comment type="similarity">
    <text evidence="2">Belongs to the acyl-CoA dehydrogenase family.</text>
</comment>
<evidence type="ECO:0000256" key="6">
    <source>
        <dbReference type="ARBA" id="ARBA00052938"/>
    </source>
</evidence>
<feature type="domain" description="Acyl-CoA oxidase/dehydrogenase middle" evidence="11">
    <location>
        <begin position="134"/>
        <end position="227"/>
    </location>
</feature>
<evidence type="ECO:0000256" key="2">
    <source>
        <dbReference type="ARBA" id="ARBA00009347"/>
    </source>
</evidence>
<protein>
    <recommendedName>
        <fullName evidence="8">3-sulfinopropanoyl-CoA desulfinase</fullName>
        <ecNumber evidence="7">3.13.1.4</ecNumber>
    </recommendedName>
    <alternativeName>
        <fullName evidence="9">3-sulfinopropionyl coenzyme A desulfinase</fullName>
    </alternativeName>
</protein>
<evidence type="ECO:0000256" key="1">
    <source>
        <dbReference type="ARBA" id="ARBA00001974"/>
    </source>
</evidence>
<dbReference type="PIRSF" id="PIRSF016578">
    <property type="entry name" value="HsaA"/>
    <property type="match status" value="1"/>
</dbReference>